<gene>
    <name evidence="5" type="ORF">FF011L_45850</name>
</gene>
<evidence type="ECO:0000313" key="6">
    <source>
        <dbReference type="Proteomes" id="UP000320672"/>
    </source>
</evidence>
<dbReference type="GO" id="GO:0020037">
    <property type="term" value="F:heme binding"/>
    <property type="evidence" value="ECO:0007669"/>
    <property type="project" value="InterPro"/>
</dbReference>
<dbReference type="SUPFAM" id="SSF46626">
    <property type="entry name" value="Cytochrome c"/>
    <property type="match status" value="1"/>
</dbReference>
<dbReference type="InterPro" id="IPR019251">
    <property type="entry name" value="DUF2231_TM"/>
</dbReference>
<dbReference type="KEGG" id="rml:FF011L_45850"/>
<accession>A0A517MLL8</accession>
<feature type="chain" id="PRO_5022058362" evidence="2">
    <location>
        <begin position="26"/>
        <end position="330"/>
    </location>
</feature>
<evidence type="ECO:0000256" key="2">
    <source>
        <dbReference type="SAM" id="SignalP"/>
    </source>
</evidence>
<feature type="signal peptide" evidence="2">
    <location>
        <begin position="1"/>
        <end position="25"/>
    </location>
</feature>
<dbReference type="PROSITE" id="PS51257">
    <property type="entry name" value="PROKAR_LIPOPROTEIN"/>
    <property type="match status" value="1"/>
</dbReference>
<sequence length="330" mass="36012" precursor="true">MRRILQFAATLMFFLVACSGEIAFADGPLDEDGNLVLFSRDIAPIFRGHCLECHGPEDAKADFRIDDRELTLEYIEPEDHAASPLYADYIASQYEDTLMPPTAHGNPLLPAEIALIRTWISEGANWPEGESIEAIGVTPEEVIETLAEPKSLPLRLWVFQGFFHPATVHFPIALFLVGGLFVVLGLKWPSVGTQVPLVCLLIGTPTAIASSTMGWAFAKQLGYGSLFDASKEIFWHRWSGIIVAVLSVVLTIIAIRAIRCGSAGLNKTWKIGLVILAGMVGLVGHQGGELHYGEDFYPKAFEQLLGSPDQAPIDEPVVDEHSVDSVDTSE</sequence>
<evidence type="ECO:0000313" key="5">
    <source>
        <dbReference type="EMBL" id="QDS95784.1"/>
    </source>
</evidence>
<feature type="transmembrane region" description="Helical" evidence="1">
    <location>
        <begin position="270"/>
        <end position="288"/>
    </location>
</feature>
<keyword evidence="1" id="KW-0472">Membrane</keyword>
<keyword evidence="2" id="KW-0732">Signal</keyword>
<keyword evidence="1" id="KW-1133">Transmembrane helix</keyword>
<keyword evidence="1" id="KW-0812">Transmembrane</keyword>
<feature type="domain" description="Cytochrome C Planctomycete-type" evidence="3">
    <location>
        <begin position="50"/>
        <end position="101"/>
    </location>
</feature>
<dbReference type="InterPro" id="IPR036909">
    <property type="entry name" value="Cyt_c-like_dom_sf"/>
</dbReference>
<dbReference type="OrthoDB" id="9809746at2"/>
<dbReference type="EMBL" id="CP036262">
    <property type="protein sequence ID" value="QDS95784.1"/>
    <property type="molecule type" value="Genomic_DNA"/>
</dbReference>
<feature type="transmembrane region" description="Helical" evidence="1">
    <location>
        <begin position="238"/>
        <end position="258"/>
    </location>
</feature>
<evidence type="ECO:0000259" key="4">
    <source>
        <dbReference type="Pfam" id="PF09990"/>
    </source>
</evidence>
<feature type="transmembrane region" description="Helical" evidence="1">
    <location>
        <begin position="162"/>
        <end position="186"/>
    </location>
</feature>
<dbReference type="Proteomes" id="UP000320672">
    <property type="component" value="Chromosome"/>
</dbReference>
<dbReference type="PANTHER" id="PTHR35889:SF3">
    <property type="entry name" value="F-BOX DOMAIN-CONTAINING PROTEIN"/>
    <property type="match status" value="1"/>
</dbReference>
<dbReference type="InterPro" id="IPR011429">
    <property type="entry name" value="Cyt_c_Planctomycete-type"/>
</dbReference>
<evidence type="ECO:0000256" key="1">
    <source>
        <dbReference type="SAM" id="Phobius"/>
    </source>
</evidence>
<name>A0A517MLL8_9BACT</name>
<keyword evidence="6" id="KW-1185">Reference proteome</keyword>
<dbReference type="Pfam" id="PF09990">
    <property type="entry name" value="DUF2231"/>
    <property type="match status" value="1"/>
</dbReference>
<reference evidence="5 6" key="1">
    <citation type="submission" date="2019-02" db="EMBL/GenBank/DDBJ databases">
        <title>Deep-cultivation of Planctomycetes and their phenomic and genomic characterization uncovers novel biology.</title>
        <authorList>
            <person name="Wiegand S."/>
            <person name="Jogler M."/>
            <person name="Boedeker C."/>
            <person name="Pinto D."/>
            <person name="Vollmers J."/>
            <person name="Rivas-Marin E."/>
            <person name="Kohn T."/>
            <person name="Peeters S.H."/>
            <person name="Heuer A."/>
            <person name="Rast P."/>
            <person name="Oberbeckmann S."/>
            <person name="Bunk B."/>
            <person name="Jeske O."/>
            <person name="Meyerdierks A."/>
            <person name="Storesund J.E."/>
            <person name="Kallscheuer N."/>
            <person name="Luecker S."/>
            <person name="Lage O.M."/>
            <person name="Pohl T."/>
            <person name="Merkel B.J."/>
            <person name="Hornburger P."/>
            <person name="Mueller R.-W."/>
            <person name="Bruemmer F."/>
            <person name="Labrenz M."/>
            <person name="Spormann A.M."/>
            <person name="Op den Camp H."/>
            <person name="Overmann J."/>
            <person name="Amann R."/>
            <person name="Jetten M.S.M."/>
            <person name="Mascher T."/>
            <person name="Medema M.H."/>
            <person name="Devos D.P."/>
            <person name="Kaster A.-K."/>
            <person name="Ovreas L."/>
            <person name="Rohde M."/>
            <person name="Galperin M.Y."/>
            <person name="Jogler C."/>
        </authorList>
    </citation>
    <scope>NUCLEOTIDE SEQUENCE [LARGE SCALE GENOMIC DNA]</scope>
    <source>
        <strain evidence="5 6">FF011L</strain>
    </source>
</reference>
<feature type="domain" description="DUF2231" evidence="4">
    <location>
        <begin position="163"/>
        <end position="292"/>
    </location>
</feature>
<organism evidence="5 6">
    <name type="scientific">Roseimaritima multifibrata</name>
    <dbReference type="NCBI Taxonomy" id="1930274"/>
    <lineage>
        <taxon>Bacteria</taxon>
        <taxon>Pseudomonadati</taxon>
        <taxon>Planctomycetota</taxon>
        <taxon>Planctomycetia</taxon>
        <taxon>Pirellulales</taxon>
        <taxon>Pirellulaceae</taxon>
        <taxon>Roseimaritima</taxon>
    </lineage>
</organism>
<dbReference type="AlphaFoldDB" id="A0A517MLL8"/>
<protein>
    <submittedName>
        <fullName evidence="5">Planctomycete cytochrome C</fullName>
    </submittedName>
</protein>
<dbReference type="Pfam" id="PF07635">
    <property type="entry name" value="PSCyt1"/>
    <property type="match status" value="1"/>
</dbReference>
<dbReference type="PANTHER" id="PTHR35889">
    <property type="entry name" value="CYCLOINULO-OLIGOSACCHARIDE FRUCTANOTRANSFERASE-RELATED"/>
    <property type="match status" value="1"/>
</dbReference>
<dbReference type="RefSeq" id="WP_145354021.1">
    <property type="nucleotide sequence ID" value="NZ_CP036262.1"/>
</dbReference>
<evidence type="ECO:0000259" key="3">
    <source>
        <dbReference type="Pfam" id="PF07635"/>
    </source>
</evidence>
<feature type="transmembrane region" description="Helical" evidence="1">
    <location>
        <begin position="198"/>
        <end position="218"/>
    </location>
</feature>
<proteinExistence type="predicted"/>
<dbReference type="GO" id="GO:0009055">
    <property type="term" value="F:electron transfer activity"/>
    <property type="evidence" value="ECO:0007669"/>
    <property type="project" value="InterPro"/>
</dbReference>